<reference evidence="1" key="2">
    <citation type="submission" date="2020-09" db="EMBL/GenBank/DDBJ databases">
        <authorList>
            <person name="Sun Q."/>
            <person name="Zhou Y."/>
        </authorList>
    </citation>
    <scope>NUCLEOTIDE SEQUENCE</scope>
    <source>
        <strain evidence="1">CGMCC 1.15367</strain>
    </source>
</reference>
<evidence type="ECO:0000313" key="2">
    <source>
        <dbReference type="Proteomes" id="UP000644699"/>
    </source>
</evidence>
<comment type="caution">
    <text evidence="1">The sequence shown here is derived from an EMBL/GenBank/DDBJ whole genome shotgun (WGS) entry which is preliminary data.</text>
</comment>
<dbReference type="Proteomes" id="UP000644699">
    <property type="component" value="Unassembled WGS sequence"/>
</dbReference>
<dbReference type="AlphaFoldDB" id="A0A917E2I3"/>
<proteinExistence type="predicted"/>
<keyword evidence="2" id="KW-1185">Reference proteome</keyword>
<protein>
    <submittedName>
        <fullName evidence="1">Uncharacterized protein</fullName>
    </submittedName>
</protein>
<reference evidence="1" key="1">
    <citation type="journal article" date="2014" name="Int. J. Syst. Evol. Microbiol.">
        <title>Complete genome sequence of Corynebacterium casei LMG S-19264T (=DSM 44701T), isolated from a smear-ripened cheese.</title>
        <authorList>
            <consortium name="US DOE Joint Genome Institute (JGI-PGF)"/>
            <person name="Walter F."/>
            <person name="Albersmeier A."/>
            <person name="Kalinowski J."/>
            <person name="Ruckert C."/>
        </authorList>
    </citation>
    <scope>NUCLEOTIDE SEQUENCE</scope>
    <source>
        <strain evidence="1">CGMCC 1.15367</strain>
    </source>
</reference>
<gene>
    <name evidence="1" type="ORF">GCM10011390_14590</name>
</gene>
<organism evidence="1 2">
    <name type="scientific">Aureimonas endophytica</name>
    <dbReference type="NCBI Taxonomy" id="2027858"/>
    <lineage>
        <taxon>Bacteria</taxon>
        <taxon>Pseudomonadati</taxon>
        <taxon>Pseudomonadota</taxon>
        <taxon>Alphaproteobacteria</taxon>
        <taxon>Hyphomicrobiales</taxon>
        <taxon>Aurantimonadaceae</taxon>
        <taxon>Aureimonas</taxon>
    </lineage>
</organism>
<dbReference type="EMBL" id="BMIQ01000002">
    <property type="protein sequence ID" value="GGD96900.1"/>
    <property type="molecule type" value="Genomic_DNA"/>
</dbReference>
<evidence type="ECO:0000313" key="1">
    <source>
        <dbReference type="EMBL" id="GGD96900.1"/>
    </source>
</evidence>
<accession>A0A917E2I3</accession>
<dbReference type="InterPro" id="IPR045499">
    <property type="entry name" value="DUF6492"/>
</dbReference>
<sequence length="292" mass="32757">MRTAIVTASYRGDLERCRLLCESIDRHVSGHTRHLILVEERDRALFAPLAGPKREIVGERALLPAWLRPVPDPTRLGRRRLWLSPFGPPLRGWHVQQLRRIAAARRMPEEVMLSCDSDVVFVKPFDAARLQRDGAVRFHRQPRGFDDIIPGFRADHRRWSARAADLLGIAAPREVATGYIATCIAWRTDTIRALAERIETVTGRPALAALAADRALSECTIYGRFVDEVENRPTRHFAEPESLCRVYWDGAAMGEGDLAAFVAALGPEEVAIGIQSFTGTDPDLIRRAARLR</sequence>
<name>A0A917E2I3_9HYPH</name>
<dbReference type="RefSeq" id="WP_188907576.1">
    <property type="nucleotide sequence ID" value="NZ_BMIQ01000002.1"/>
</dbReference>
<dbReference type="Pfam" id="PF20102">
    <property type="entry name" value="DUF6492"/>
    <property type="match status" value="1"/>
</dbReference>